<evidence type="ECO:0000313" key="3">
    <source>
        <dbReference type="Proteomes" id="UP001595960"/>
    </source>
</evidence>
<evidence type="ECO:0000313" key="2">
    <source>
        <dbReference type="EMBL" id="MFC4829145.1"/>
    </source>
</evidence>
<gene>
    <name evidence="2" type="ORF">ACFPER_10110</name>
</gene>
<dbReference type="RefSeq" id="WP_204392630.1">
    <property type="nucleotide sequence ID" value="NZ_JAFBBW010000001.1"/>
</dbReference>
<name>A0ABV9R9Z8_9MICO</name>
<dbReference type="Proteomes" id="UP001595960">
    <property type="component" value="Unassembled WGS sequence"/>
</dbReference>
<dbReference type="EMBL" id="JBHSJC010000001">
    <property type="protein sequence ID" value="MFC4829145.1"/>
    <property type="molecule type" value="Genomic_DNA"/>
</dbReference>
<accession>A0ABV9R9Z8</accession>
<feature type="region of interest" description="Disordered" evidence="1">
    <location>
        <begin position="37"/>
        <end position="56"/>
    </location>
</feature>
<organism evidence="2 3">
    <name type="scientific">Agromyces aurantiacus</name>
    <dbReference type="NCBI Taxonomy" id="165814"/>
    <lineage>
        <taxon>Bacteria</taxon>
        <taxon>Bacillati</taxon>
        <taxon>Actinomycetota</taxon>
        <taxon>Actinomycetes</taxon>
        <taxon>Micrococcales</taxon>
        <taxon>Microbacteriaceae</taxon>
        <taxon>Agromyces</taxon>
    </lineage>
</organism>
<evidence type="ECO:0000256" key="1">
    <source>
        <dbReference type="SAM" id="MobiDB-lite"/>
    </source>
</evidence>
<keyword evidence="3" id="KW-1185">Reference proteome</keyword>
<feature type="compositionally biased region" description="Low complexity" evidence="1">
    <location>
        <begin position="37"/>
        <end position="51"/>
    </location>
</feature>
<proteinExistence type="predicted"/>
<protein>
    <submittedName>
        <fullName evidence="2">Uncharacterized protein</fullName>
    </submittedName>
</protein>
<comment type="caution">
    <text evidence="2">The sequence shown here is derived from an EMBL/GenBank/DDBJ whole genome shotgun (WGS) entry which is preliminary data.</text>
</comment>
<reference evidence="3" key="1">
    <citation type="journal article" date="2019" name="Int. J. Syst. Evol. Microbiol.">
        <title>The Global Catalogue of Microorganisms (GCM) 10K type strain sequencing project: providing services to taxonomists for standard genome sequencing and annotation.</title>
        <authorList>
            <consortium name="The Broad Institute Genomics Platform"/>
            <consortium name="The Broad Institute Genome Sequencing Center for Infectious Disease"/>
            <person name="Wu L."/>
            <person name="Ma J."/>
        </authorList>
    </citation>
    <scope>NUCLEOTIDE SEQUENCE [LARGE SCALE GENOMIC DNA]</scope>
    <source>
        <strain evidence="3">CGMCC 1.12192</strain>
    </source>
</reference>
<sequence length="81" mass="9138">MHLSDDYWVFELHRSGERRLRHELERRRQADERIAEAAAEAAEAGEGATDGARTRRGIRQLLPRRLRPLSPSRPAIGPGAA</sequence>